<organism evidence="2 3">
    <name type="scientific">Aristolochia fimbriata</name>
    <name type="common">White veined hardy Dutchman's pipe vine</name>
    <dbReference type="NCBI Taxonomy" id="158543"/>
    <lineage>
        <taxon>Eukaryota</taxon>
        <taxon>Viridiplantae</taxon>
        <taxon>Streptophyta</taxon>
        <taxon>Embryophyta</taxon>
        <taxon>Tracheophyta</taxon>
        <taxon>Spermatophyta</taxon>
        <taxon>Magnoliopsida</taxon>
        <taxon>Magnoliidae</taxon>
        <taxon>Piperales</taxon>
        <taxon>Aristolochiaceae</taxon>
        <taxon>Aristolochia</taxon>
    </lineage>
</organism>
<keyword evidence="3" id="KW-1185">Reference proteome</keyword>
<evidence type="ECO:0000256" key="1">
    <source>
        <dbReference type="SAM" id="SignalP"/>
    </source>
</evidence>
<dbReference type="AlphaFoldDB" id="A0AAV7E6T4"/>
<reference evidence="2 3" key="1">
    <citation type="submission" date="2021-07" db="EMBL/GenBank/DDBJ databases">
        <title>The Aristolochia fimbriata genome: insights into angiosperm evolution, floral development and chemical biosynthesis.</title>
        <authorList>
            <person name="Jiao Y."/>
        </authorList>
    </citation>
    <scope>NUCLEOTIDE SEQUENCE [LARGE SCALE GENOMIC DNA]</scope>
    <source>
        <strain evidence="2">IBCAS-2021</strain>
        <tissue evidence="2">Leaf</tissue>
    </source>
</reference>
<gene>
    <name evidence="2" type="ORF">H6P81_015887</name>
</gene>
<sequence>MKLMKDVASSLVLFSLLLLLLSLTTPGHCKSAAAMAGGECQEVLEKPVCLQERKPLPPAARAAGSPKNILDADKLRPVLRPVSRRGSSYRLRLRWIASL</sequence>
<evidence type="ECO:0000313" key="3">
    <source>
        <dbReference type="Proteomes" id="UP000825729"/>
    </source>
</evidence>
<dbReference type="EMBL" id="JAINDJ010000006">
    <property type="protein sequence ID" value="KAG9444547.1"/>
    <property type="molecule type" value="Genomic_DNA"/>
</dbReference>
<comment type="caution">
    <text evidence="2">The sequence shown here is derived from an EMBL/GenBank/DDBJ whole genome shotgun (WGS) entry which is preliminary data.</text>
</comment>
<evidence type="ECO:0000313" key="2">
    <source>
        <dbReference type="EMBL" id="KAG9444547.1"/>
    </source>
</evidence>
<name>A0AAV7E6T4_ARIFI</name>
<feature type="signal peptide" evidence="1">
    <location>
        <begin position="1"/>
        <end position="29"/>
    </location>
</feature>
<protein>
    <submittedName>
        <fullName evidence="2">Uncharacterized protein</fullName>
    </submittedName>
</protein>
<proteinExistence type="predicted"/>
<keyword evidence="1" id="KW-0732">Signal</keyword>
<dbReference type="Proteomes" id="UP000825729">
    <property type="component" value="Unassembled WGS sequence"/>
</dbReference>
<feature type="chain" id="PRO_5043563472" evidence="1">
    <location>
        <begin position="30"/>
        <end position="99"/>
    </location>
</feature>
<accession>A0AAV7E6T4</accession>